<evidence type="ECO:0000313" key="3">
    <source>
        <dbReference type="EMBL" id="QDT97807.1"/>
    </source>
</evidence>
<gene>
    <name evidence="3" type="ORF">V144x_32890</name>
</gene>
<organism evidence="3 4">
    <name type="scientific">Gimesia aquarii</name>
    <dbReference type="NCBI Taxonomy" id="2527964"/>
    <lineage>
        <taxon>Bacteria</taxon>
        <taxon>Pseudomonadati</taxon>
        <taxon>Planctomycetota</taxon>
        <taxon>Planctomycetia</taxon>
        <taxon>Planctomycetales</taxon>
        <taxon>Planctomycetaceae</taxon>
        <taxon>Gimesia</taxon>
    </lineage>
</organism>
<dbReference type="GO" id="GO:0016787">
    <property type="term" value="F:hydrolase activity"/>
    <property type="evidence" value="ECO:0007669"/>
    <property type="project" value="InterPro"/>
</dbReference>
<dbReference type="Pfam" id="PF06439">
    <property type="entry name" value="3keto-disac_hyd"/>
    <property type="match status" value="1"/>
</dbReference>
<feature type="signal peptide" evidence="1">
    <location>
        <begin position="1"/>
        <end position="27"/>
    </location>
</feature>
<dbReference type="InterPro" id="IPR010496">
    <property type="entry name" value="AL/BT2_dom"/>
</dbReference>
<dbReference type="AlphaFoldDB" id="A0A517VXS6"/>
<keyword evidence="1" id="KW-0732">Signal</keyword>
<feature type="domain" description="3-keto-alpha-glucoside-1,2-lyase/3-keto-2-hydroxy-glucal hydratase" evidence="2">
    <location>
        <begin position="42"/>
        <end position="247"/>
    </location>
</feature>
<dbReference type="Proteomes" id="UP000318704">
    <property type="component" value="Chromosome"/>
</dbReference>
<dbReference type="Gene3D" id="2.60.120.560">
    <property type="entry name" value="Exo-inulinase, domain 1"/>
    <property type="match status" value="1"/>
</dbReference>
<proteinExistence type="predicted"/>
<evidence type="ECO:0000259" key="2">
    <source>
        <dbReference type="Pfam" id="PF06439"/>
    </source>
</evidence>
<sequence length="250" mass="28036" precursor="true">MNTTLYLKKGLCSGLVLMLLCASTLTAGEKQASKKQNVPPEGFVALFNGKDLSGWIGMNFHTVKGKSPLAVKKMPAAEREALLKKNWEDVLKHWSVEKGELVNDGHGVYLTTAENYGDFELLLDYKTVAKADSGIYLRGVPQVQIWDTTKEGGKWDRKANLGSGGLYNNKGEGKYPLVHADKPFGEWNHLRIIMKGEKVTVYLNDKLVVDNKKMDNYYEKDTPIYATGPIQLQTHGGEIRFRNVFLKQLK</sequence>
<accession>A0A517VXS6</accession>
<protein>
    <recommendedName>
        <fullName evidence="2">3-keto-alpha-glucoside-1,2-lyase/3-keto-2-hydroxy-glucal hydratase domain-containing protein</fullName>
    </recommendedName>
</protein>
<evidence type="ECO:0000256" key="1">
    <source>
        <dbReference type="SAM" id="SignalP"/>
    </source>
</evidence>
<dbReference type="EMBL" id="CP037920">
    <property type="protein sequence ID" value="QDT97807.1"/>
    <property type="molecule type" value="Genomic_DNA"/>
</dbReference>
<dbReference type="RefSeq" id="WP_232102546.1">
    <property type="nucleotide sequence ID" value="NZ_CP037920.1"/>
</dbReference>
<feature type="chain" id="PRO_5021900660" description="3-keto-alpha-glucoside-1,2-lyase/3-keto-2-hydroxy-glucal hydratase domain-containing protein" evidence="1">
    <location>
        <begin position="28"/>
        <end position="250"/>
    </location>
</feature>
<evidence type="ECO:0000313" key="4">
    <source>
        <dbReference type="Proteomes" id="UP000318704"/>
    </source>
</evidence>
<name>A0A517VXS6_9PLAN</name>
<reference evidence="3 4" key="1">
    <citation type="submission" date="2019-03" db="EMBL/GenBank/DDBJ databases">
        <title>Deep-cultivation of Planctomycetes and their phenomic and genomic characterization uncovers novel biology.</title>
        <authorList>
            <person name="Wiegand S."/>
            <person name="Jogler M."/>
            <person name="Boedeker C."/>
            <person name="Pinto D."/>
            <person name="Vollmers J."/>
            <person name="Rivas-Marin E."/>
            <person name="Kohn T."/>
            <person name="Peeters S.H."/>
            <person name="Heuer A."/>
            <person name="Rast P."/>
            <person name="Oberbeckmann S."/>
            <person name="Bunk B."/>
            <person name="Jeske O."/>
            <person name="Meyerdierks A."/>
            <person name="Storesund J.E."/>
            <person name="Kallscheuer N."/>
            <person name="Luecker S."/>
            <person name="Lage O.M."/>
            <person name="Pohl T."/>
            <person name="Merkel B.J."/>
            <person name="Hornburger P."/>
            <person name="Mueller R.-W."/>
            <person name="Bruemmer F."/>
            <person name="Labrenz M."/>
            <person name="Spormann A.M."/>
            <person name="Op den Camp H."/>
            <person name="Overmann J."/>
            <person name="Amann R."/>
            <person name="Jetten M.S.M."/>
            <person name="Mascher T."/>
            <person name="Medema M.H."/>
            <person name="Devos D.P."/>
            <person name="Kaster A.-K."/>
            <person name="Ovreas L."/>
            <person name="Rohde M."/>
            <person name="Galperin M.Y."/>
            <person name="Jogler C."/>
        </authorList>
    </citation>
    <scope>NUCLEOTIDE SEQUENCE [LARGE SCALE GENOMIC DNA]</scope>
    <source>
        <strain evidence="3 4">V144</strain>
    </source>
</reference>
<dbReference type="KEGG" id="gaw:V144x_32890"/>